<comment type="caution">
    <text evidence="9">The sequence shown here is derived from an EMBL/GenBank/DDBJ whole genome shotgun (WGS) entry which is preliminary data.</text>
</comment>
<dbReference type="GO" id="GO:0005524">
    <property type="term" value="F:ATP binding"/>
    <property type="evidence" value="ECO:0007669"/>
    <property type="project" value="UniProtKB-KW"/>
</dbReference>
<name>A0A4V3BDX5_9STAP</name>
<dbReference type="OrthoDB" id="9802264at2"/>
<sequence>MYNMTETVLTVTDLVVDVKEQRLVDQVSFSINRGQILGLVGESGCGKTMTSKAIMQLHPSHVETTGHIRLFDQELNEASDKVMRQIRGNIITLIMQNPMSAFNPVFTIGQQFIETIRTHRRVSKKEARQLAVNTMLELELTEPDRIMKSYPFELSGGMLQRVMIAMAACMEPALIIADEPTTALDLHSQKRVLMLLEKVRAKWGTAILLISHDLSVIAEMADEVAVMKDGRIIEKNDVINLFDAPAQPYTKQLLTSRLSLYTTKKPYSFDYEDKVERS</sequence>
<dbReference type="InterPro" id="IPR003439">
    <property type="entry name" value="ABC_transporter-like_ATP-bd"/>
</dbReference>
<dbReference type="RefSeq" id="WP_133429804.1">
    <property type="nucleotide sequence ID" value="NZ_BMCC01000003.1"/>
</dbReference>
<comment type="subcellular location">
    <subcellularLocation>
        <location evidence="1">Cell membrane</location>
        <topology evidence="1">Peripheral membrane protein</topology>
    </subcellularLocation>
</comment>
<dbReference type="InterPro" id="IPR027417">
    <property type="entry name" value="P-loop_NTPase"/>
</dbReference>
<keyword evidence="3" id="KW-0813">Transport</keyword>
<evidence type="ECO:0000256" key="3">
    <source>
        <dbReference type="ARBA" id="ARBA00022448"/>
    </source>
</evidence>
<dbReference type="SMART" id="SM00382">
    <property type="entry name" value="AAA"/>
    <property type="match status" value="1"/>
</dbReference>
<dbReference type="Proteomes" id="UP000295328">
    <property type="component" value="Unassembled WGS sequence"/>
</dbReference>
<dbReference type="InterPro" id="IPR003593">
    <property type="entry name" value="AAA+_ATPase"/>
</dbReference>
<reference evidence="9 10" key="1">
    <citation type="submission" date="2019-01" db="EMBL/GenBank/DDBJ databases">
        <title>Draft genome sequences of the type strains of six Macrococcus species.</title>
        <authorList>
            <person name="Mazhar S."/>
            <person name="Altermann E."/>
            <person name="Hill C."/>
            <person name="Mcauliffe O."/>
        </authorList>
    </citation>
    <scope>NUCLEOTIDE SEQUENCE [LARGE SCALE GENOMIC DNA]</scope>
    <source>
        <strain evidence="9 10">CCM4809</strain>
    </source>
</reference>
<keyword evidence="4" id="KW-1003">Cell membrane</keyword>
<comment type="similarity">
    <text evidence="2">Belongs to the ABC transporter superfamily.</text>
</comment>
<keyword evidence="7" id="KW-0472">Membrane</keyword>
<evidence type="ECO:0000256" key="7">
    <source>
        <dbReference type="ARBA" id="ARBA00023136"/>
    </source>
</evidence>
<feature type="domain" description="ABC transporter" evidence="8">
    <location>
        <begin position="9"/>
        <end position="254"/>
    </location>
</feature>
<evidence type="ECO:0000256" key="2">
    <source>
        <dbReference type="ARBA" id="ARBA00005417"/>
    </source>
</evidence>
<dbReference type="PROSITE" id="PS00211">
    <property type="entry name" value="ABC_TRANSPORTER_1"/>
    <property type="match status" value="1"/>
</dbReference>
<protein>
    <submittedName>
        <fullName evidence="9">ABC transporter ATP-binding protein</fullName>
    </submittedName>
</protein>
<accession>A0A4V3BDX5</accession>
<dbReference type="Gene3D" id="3.40.50.300">
    <property type="entry name" value="P-loop containing nucleotide triphosphate hydrolases"/>
    <property type="match status" value="1"/>
</dbReference>
<dbReference type="PROSITE" id="PS50893">
    <property type="entry name" value="ABC_TRANSPORTER_2"/>
    <property type="match status" value="1"/>
</dbReference>
<gene>
    <name evidence="9" type="ORF">ERX37_06125</name>
</gene>
<dbReference type="PANTHER" id="PTHR43297">
    <property type="entry name" value="OLIGOPEPTIDE TRANSPORT ATP-BINDING PROTEIN APPD"/>
    <property type="match status" value="1"/>
</dbReference>
<dbReference type="Pfam" id="PF00005">
    <property type="entry name" value="ABC_tran"/>
    <property type="match status" value="1"/>
</dbReference>
<keyword evidence="6 9" id="KW-0067">ATP-binding</keyword>
<dbReference type="AlphaFoldDB" id="A0A4V3BDX5"/>
<dbReference type="CDD" id="cd03257">
    <property type="entry name" value="ABC_NikE_OppD_transporters"/>
    <property type="match status" value="1"/>
</dbReference>
<dbReference type="PANTHER" id="PTHR43297:SF2">
    <property type="entry name" value="DIPEPTIDE TRANSPORT ATP-BINDING PROTEIN DPPD"/>
    <property type="match status" value="1"/>
</dbReference>
<evidence type="ECO:0000256" key="1">
    <source>
        <dbReference type="ARBA" id="ARBA00004202"/>
    </source>
</evidence>
<dbReference type="SUPFAM" id="SSF52540">
    <property type="entry name" value="P-loop containing nucleoside triphosphate hydrolases"/>
    <property type="match status" value="1"/>
</dbReference>
<dbReference type="GO" id="GO:0005886">
    <property type="term" value="C:plasma membrane"/>
    <property type="evidence" value="ECO:0007669"/>
    <property type="project" value="UniProtKB-SubCell"/>
</dbReference>
<evidence type="ECO:0000256" key="5">
    <source>
        <dbReference type="ARBA" id="ARBA00022741"/>
    </source>
</evidence>
<dbReference type="InterPro" id="IPR017871">
    <property type="entry name" value="ABC_transporter-like_CS"/>
</dbReference>
<organism evidence="9 10">
    <name type="scientific">Macrococcus hajekii</name>
    <dbReference type="NCBI Taxonomy" id="198482"/>
    <lineage>
        <taxon>Bacteria</taxon>
        <taxon>Bacillati</taxon>
        <taxon>Bacillota</taxon>
        <taxon>Bacilli</taxon>
        <taxon>Bacillales</taxon>
        <taxon>Staphylococcaceae</taxon>
        <taxon>Macrococcus</taxon>
    </lineage>
</organism>
<dbReference type="InterPro" id="IPR050388">
    <property type="entry name" value="ABC_Ni/Peptide_Import"/>
</dbReference>
<evidence type="ECO:0000313" key="9">
    <source>
        <dbReference type="EMBL" id="TDM01784.1"/>
    </source>
</evidence>
<keyword evidence="5" id="KW-0547">Nucleotide-binding</keyword>
<evidence type="ECO:0000259" key="8">
    <source>
        <dbReference type="PROSITE" id="PS50893"/>
    </source>
</evidence>
<dbReference type="GO" id="GO:0016887">
    <property type="term" value="F:ATP hydrolysis activity"/>
    <property type="evidence" value="ECO:0007669"/>
    <property type="project" value="InterPro"/>
</dbReference>
<evidence type="ECO:0000313" key="10">
    <source>
        <dbReference type="Proteomes" id="UP000295328"/>
    </source>
</evidence>
<evidence type="ECO:0000256" key="4">
    <source>
        <dbReference type="ARBA" id="ARBA00022475"/>
    </source>
</evidence>
<dbReference type="EMBL" id="SCWE01000002">
    <property type="protein sequence ID" value="TDM01784.1"/>
    <property type="molecule type" value="Genomic_DNA"/>
</dbReference>
<proteinExistence type="inferred from homology"/>
<evidence type="ECO:0000256" key="6">
    <source>
        <dbReference type="ARBA" id="ARBA00022840"/>
    </source>
</evidence>
<keyword evidence="10" id="KW-1185">Reference proteome</keyword>